<evidence type="ECO:0000256" key="3">
    <source>
        <dbReference type="SAM" id="Phobius"/>
    </source>
</evidence>
<feature type="coiled-coil region" evidence="1">
    <location>
        <begin position="202"/>
        <end position="326"/>
    </location>
</feature>
<gene>
    <name evidence="5" type="ORF">CIL05_18395</name>
</gene>
<feature type="compositionally biased region" description="Polar residues" evidence="2">
    <location>
        <begin position="153"/>
        <end position="166"/>
    </location>
</feature>
<dbReference type="InterPro" id="IPR018306">
    <property type="entry name" value="Phage_T5_Orf172_DNA-bd"/>
</dbReference>
<dbReference type="RefSeq" id="WP_095657007.1">
    <property type="nucleotide sequence ID" value="NZ_NPOA01000015.1"/>
</dbReference>
<evidence type="ECO:0000256" key="1">
    <source>
        <dbReference type="SAM" id="Coils"/>
    </source>
</evidence>
<protein>
    <submittedName>
        <fullName evidence="5">ATPase</fullName>
    </submittedName>
</protein>
<accession>A0A2A2I8P0</accession>
<organism evidence="5 6">
    <name type="scientific">Virgibacillus profundi</name>
    <dbReference type="NCBI Taxonomy" id="2024555"/>
    <lineage>
        <taxon>Bacteria</taxon>
        <taxon>Bacillati</taxon>
        <taxon>Bacillota</taxon>
        <taxon>Bacilli</taxon>
        <taxon>Bacillales</taxon>
        <taxon>Bacillaceae</taxon>
        <taxon>Virgibacillus</taxon>
    </lineage>
</organism>
<keyword evidence="1" id="KW-0175">Coiled coil</keyword>
<evidence type="ECO:0000259" key="4">
    <source>
        <dbReference type="SMART" id="SM00974"/>
    </source>
</evidence>
<feature type="region of interest" description="Disordered" evidence="2">
    <location>
        <begin position="150"/>
        <end position="169"/>
    </location>
</feature>
<dbReference type="Pfam" id="PF10544">
    <property type="entry name" value="T5orf172"/>
    <property type="match status" value="1"/>
</dbReference>
<dbReference type="OrthoDB" id="9811665at2"/>
<evidence type="ECO:0000256" key="2">
    <source>
        <dbReference type="SAM" id="MobiDB-lite"/>
    </source>
</evidence>
<keyword evidence="3" id="KW-0812">Transmembrane</keyword>
<dbReference type="Proteomes" id="UP000218887">
    <property type="component" value="Unassembled WGS sequence"/>
</dbReference>
<proteinExistence type="predicted"/>
<evidence type="ECO:0000313" key="5">
    <source>
        <dbReference type="EMBL" id="PAV28079.1"/>
    </source>
</evidence>
<dbReference type="InterPro" id="IPR025280">
    <property type="entry name" value="SNIPE"/>
</dbReference>
<dbReference type="Pfam" id="PF13250">
    <property type="entry name" value="SNIPE"/>
    <property type="match status" value="1"/>
</dbReference>
<keyword evidence="6" id="KW-1185">Reference proteome</keyword>
<dbReference type="SMART" id="SM00974">
    <property type="entry name" value="T5orf172"/>
    <property type="match status" value="1"/>
</dbReference>
<sequence length="465" mass="55441">MYKVKWYLSTWFICICFFLSFLYVPVVIGIVLLILRINEDKKIKKYWEESGFDDIIEAQKEKDRIEKEIESLKSSSQKELDKFNNEINSSKSVIEELNNKRDELKDKIIILDDELLYQSFGFYDPKYDLENSEQYKEKLKEIRNQQKEMVKNKTATSHSDNWQLDGSKQKGKVMNNNNIKLTLRSFNNECDAAVSNVKFNNINSMEKRIKKAYDQLNKTNKNNQIDIKEKYLALKLDELYLAYEYVQKKEEEKEEQRRIREQIREEKKLQLEIERQRKKIEKDEKHHELALIKYNEQLLNATEETKKELEVKIKEVTVKMGDLKREKEQVDYREQNARAGYVYIISNIGSFGEDIFKIGMTRRLEPTERVKELGDASVPFTYDIHAMIFSNDAPTLETALHQEFSDQRVNLVNMRKEFFNVPLEQIEKIVREKHDKVVEFTKLAEAEEWRKSNQIIENTKEEITA</sequence>
<feature type="domain" description="Bacteriophage T5 Orf172 DNA-binding" evidence="4">
    <location>
        <begin position="350"/>
        <end position="433"/>
    </location>
</feature>
<dbReference type="EMBL" id="NPOA01000015">
    <property type="protein sequence ID" value="PAV28079.1"/>
    <property type="molecule type" value="Genomic_DNA"/>
</dbReference>
<name>A0A2A2I8P0_9BACI</name>
<keyword evidence="3" id="KW-1133">Transmembrane helix</keyword>
<dbReference type="AlphaFoldDB" id="A0A2A2I8P0"/>
<comment type="caution">
    <text evidence="5">The sequence shown here is derived from an EMBL/GenBank/DDBJ whole genome shotgun (WGS) entry which is preliminary data.</text>
</comment>
<evidence type="ECO:0000313" key="6">
    <source>
        <dbReference type="Proteomes" id="UP000218887"/>
    </source>
</evidence>
<feature type="transmembrane region" description="Helical" evidence="3">
    <location>
        <begin position="6"/>
        <end position="35"/>
    </location>
</feature>
<keyword evidence="3" id="KW-0472">Membrane</keyword>
<reference evidence="5 6" key="1">
    <citation type="submission" date="2017-08" db="EMBL/GenBank/DDBJ databases">
        <title>Virgibacillus indicus sp. nov. and Virgibacillus profoundi sp. nov, two moderately halophilic bacteria isolated from marine sediment by using the Microfluidic Streak Plate.</title>
        <authorList>
            <person name="Xu B."/>
            <person name="Hu B."/>
            <person name="Wang J."/>
            <person name="Zhu Y."/>
            <person name="Huang L."/>
            <person name="Du W."/>
            <person name="Huang Y."/>
        </authorList>
    </citation>
    <scope>NUCLEOTIDE SEQUENCE [LARGE SCALE GENOMIC DNA]</scope>
    <source>
        <strain evidence="5 6">IO3-P3-H5</strain>
    </source>
</reference>